<evidence type="ECO:0000259" key="2">
    <source>
        <dbReference type="PROSITE" id="PS50090"/>
    </source>
</evidence>
<feature type="compositionally biased region" description="Acidic residues" evidence="1">
    <location>
        <begin position="385"/>
        <end position="398"/>
    </location>
</feature>
<feature type="domain" description="Myb-like" evidence="2">
    <location>
        <begin position="419"/>
        <end position="474"/>
    </location>
</feature>
<dbReference type="SUPFAM" id="SSF46689">
    <property type="entry name" value="Homeodomain-like"/>
    <property type="match status" value="1"/>
</dbReference>
<dbReference type="InterPro" id="IPR001005">
    <property type="entry name" value="SANT/Myb"/>
</dbReference>
<evidence type="ECO:0000313" key="4">
    <source>
        <dbReference type="EMBL" id="KAG7096042.1"/>
    </source>
</evidence>
<feature type="compositionally biased region" description="Basic and acidic residues" evidence="1">
    <location>
        <begin position="311"/>
        <end position="325"/>
    </location>
</feature>
<evidence type="ECO:0000259" key="3">
    <source>
        <dbReference type="PROSITE" id="PS51294"/>
    </source>
</evidence>
<dbReference type="InterPro" id="IPR017930">
    <property type="entry name" value="Myb_dom"/>
</dbReference>
<feature type="region of interest" description="Disordered" evidence="1">
    <location>
        <begin position="173"/>
        <end position="203"/>
    </location>
</feature>
<dbReference type="AlphaFoldDB" id="A0A9P8AAF1"/>
<dbReference type="KEGG" id="more:E1B28_006723"/>
<dbReference type="PROSITE" id="PS50090">
    <property type="entry name" value="MYB_LIKE"/>
    <property type="match status" value="1"/>
</dbReference>
<dbReference type="CDD" id="cd00167">
    <property type="entry name" value="SANT"/>
    <property type="match status" value="1"/>
</dbReference>
<organism evidence="4 5">
    <name type="scientific">Marasmius oreades</name>
    <name type="common">fairy-ring Marasmius</name>
    <dbReference type="NCBI Taxonomy" id="181124"/>
    <lineage>
        <taxon>Eukaryota</taxon>
        <taxon>Fungi</taxon>
        <taxon>Dikarya</taxon>
        <taxon>Basidiomycota</taxon>
        <taxon>Agaricomycotina</taxon>
        <taxon>Agaricomycetes</taxon>
        <taxon>Agaricomycetidae</taxon>
        <taxon>Agaricales</taxon>
        <taxon>Marasmiineae</taxon>
        <taxon>Marasmiaceae</taxon>
        <taxon>Marasmius</taxon>
    </lineage>
</organism>
<dbReference type="SMART" id="SM00717">
    <property type="entry name" value="SANT"/>
    <property type="match status" value="1"/>
</dbReference>
<proteinExistence type="predicted"/>
<dbReference type="InterPro" id="IPR037830">
    <property type="entry name" value="ZZZ3"/>
</dbReference>
<feature type="region of interest" description="Disordered" evidence="1">
    <location>
        <begin position="269"/>
        <end position="401"/>
    </location>
</feature>
<feature type="compositionally biased region" description="Low complexity" evidence="1">
    <location>
        <begin position="119"/>
        <end position="142"/>
    </location>
</feature>
<dbReference type="PANTHER" id="PTHR22705:SF0">
    <property type="entry name" value="ZZ-TYPE ZINC FINGER-CONTAINING PROTEIN 3"/>
    <property type="match status" value="1"/>
</dbReference>
<protein>
    <recommendedName>
        <fullName evidence="6">Myb-like domain-containing protein</fullName>
    </recommendedName>
</protein>
<keyword evidence="5" id="KW-1185">Reference proteome</keyword>
<evidence type="ECO:0000256" key="1">
    <source>
        <dbReference type="SAM" id="MobiDB-lite"/>
    </source>
</evidence>
<evidence type="ECO:0008006" key="6">
    <source>
        <dbReference type="Google" id="ProtNLM"/>
    </source>
</evidence>
<reference evidence="4" key="1">
    <citation type="journal article" date="2021" name="Genome Biol. Evol.">
        <title>The assembled and annotated genome of the fairy-ring fungus Marasmius oreades.</title>
        <authorList>
            <person name="Hiltunen M."/>
            <person name="Ament-Velasquez S.L."/>
            <person name="Johannesson H."/>
        </authorList>
    </citation>
    <scope>NUCLEOTIDE SEQUENCE</scope>
    <source>
        <strain evidence="4">03SP1</strain>
    </source>
</reference>
<dbReference type="Gene3D" id="1.10.10.60">
    <property type="entry name" value="Homeodomain-like"/>
    <property type="match status" value="1"/>
</dbReference>
<feature type="domain" description="HTH myb-type" evidence="3">
    <location>
        <begin position="419"/>
        <end position="478"/>
    </location>
</feature>
<dbReference type="InterPro" id="IPR009057">
    <property type="entry name" value="Homeodomain-like_sf"/>
</dbReference>
<gene>
    <name evidence="4" type="ORF">E1B28_006723</name>
</gene>
<dbReference type="EMBL" id="CM032183">
    <property type="protein sequence ID" value="KAG7096042.1"/>
    <property type="molecule type" value="Genomic_DNA"/>
</dbReference>
<comment type="caution">
    <text evidence="4">The sequence shown here is derived from an EMBL/GenBank/DDBJ whole genome shotgun (WGS) entry which is preliminary data.</text>
</comment>
<dbReference type="OrthoDB" id="424753at2759"/>
<dbReference type="Proteomes" id="UP001049176">
    <property type="component" value="Chromosome 3"/>
</dbReference>
<name>A0A9P8AAF1_9AGAR</name>
<dbReference type="PANTHER" id="PTHR22705">
    <property type="entry name" value="ZINC FINGER, ZZ DOMAIN CONTAINING 3"/>
    <property type="match status" value="1"/>
</dbReference>
<dbReference type="Pfam" id="PF23082">
    <property type="entry name" value="Myb_DNA-binding_2"/>
    <property type="match status" value="1"/>
</dbReference>
<feature type="compositionally biased region" description="Low complexity" evidence="1">
    <location>
        <begin position="371"/>
        <end position="383"/>
    </location>
</feature>
<feature type="region of interest" description="Disordered" evidence="1">
    <location>
        <begin position="119"/>
        <end position="145"/>
    </location>
</feature>
<dbReference type="RefSeq" id="XP_043012512.1">
    <property type="nucleotide sequence ID" value="XM_043151417.1"/>
</dbReference>
<evidence type="ECO:0000313" key="5">
    <source>
        <dbReference type="Proteomes" id="UP001049176"/>
    </source>
</evidence>
<feature type="compositionally biased region" description="Low complexity" evidence="1">
    <location>
        <begin position="344"/>
        <end position="363"/>
    </location>
</feature>
<accession>A0A9P8AAF1</accession>
<dbReference type="PROSITE" id="PS51294">
    <property type="entry name" value="HTH_MYB"/>
    <property type="match status" value="1"/>
</dbReference>
<sequence>MCDNDKRAQTLQVLSEYITAQRLLLSKTQADIERLNELKNRFIELPSGFVENLSEELDSNAFRLSEQVQCFSEISKPKDIDWSVYQKHGSFYISFCFICSKGSEFSHFSHPDPTPFRSFTTFTSQPLQPSESYSSQPPNSSPFHHPLRDYVRTARTTILDPVFTKFNLSYNPEPEIELEPERNETDGNSGSKTKTREQEHKKIRDLKRRKIVCGGLTVNVSSSTSTSHGGSDGGRAVYVRRDIQDESMEVDVDVDAHEPELMEKVAKSVPTEMKKKTKPIPLRQRERRIVVPPLPMVLTKTPRTRRPSKKASMDEDREQERDEPPPKGPTIVIPALRHPRRTRVPSTSTESSSMTPPVLSSTRSRSHSHSRSQSPSSSLATSPEPEMEVSDNDVDENNNDVRGGFAVAMGLEGKTKKPRPETYKQAWSISEQHLLERLLDEIPDGSKNRWKQISLSMGGQRTPRQVASRVQKYFEKLRKYDAFDVDGV</sequence>
<dbReference type="GeneID" id="66075799"/>